<keyword evidence="2" id="KW-0813">Transport</keyword>
<comment type="caution">
    <text evidence="6">The sequence shown here is derived from an EMBL/GenBank/DDBJ whole genome shotgun (WGS) entry which is preliminary data.</text>
</comment>
<dbReference type="Proteomes" id="UP001281410">
    <property type="component" value="Unassembled WGS sequence"/>
</dbReference>
<dbReference type="EMBL" id="JANJYJ010000009">
    <property type="protein sequence ID" value="KAK3189273.1"/>
    <property type="molecule type" value="Genomic_DNA"/>
</dbReference>
<evidence type="ECO:0000313" key="6">
    <source>
        <dbReference type="EMBL" id="KAK3189273.1"/>
    </source>
</evidence>
<proteinExistence type="predicted"/>
<gene>
    <name evidence="6" type="ORF">Dsin_028834</name>
</gene>
<comment type="subcellular location">
    <subcellularLocation>
        <location evidence="1">Membrane</location>
    </subcellularLocation>
</comment>
<keyword evidence="5" id="KW-0472">Membrane</keyword>
<protein>
    <submittedName>
        <fullName evidence="6">Uncharacterized protein</fullName>
    </submittedName>
</protein>
<name>A0AAD9ZRG5_9ROSI</name>
<sequence>MKWIKRMIELLKQSVENERVEEEFDGKDLISKLKGAVGNRTVRMGLYAVIIGQVAQQFVGTNTVMYYSPIIGQFAGFSSKSTTMTLSLVTYSLNAIVKSLEKQRDEALIEVKEKDDLIKTQVDEFVETSHRLICEKNELLKKLNEVEKLFLNNMEIVSIMKAREQQYIEEHKIAKLVIKDLINGSIDMKKVIDLAIPQGESSILKDEEKFVITSPPLRKTNIKKIKKSLQNNSSKAKGNASRDNEINLKLRHASALDVDKHDIVSKHANKSWVKKSVNHFKLDKA</sequence>
<dbReference type="AlphaFoldDB" id="A0AAD9ZRG5"/>
<keyword evidence="7" id="KW-1185">Reference proteome</keyword>
<keyword evidence="3" id="KW-0812">Transmembrane</keyword>
<organism evidence="6 7">
    <name type="scientific">Dipteronia sinensis</name>
    <dbReference type="NCBI Taxonomy" id="43782"/>
    <lineage>
        <taxon>Eukaryota</taxon>
        <taxon>Viridiplantae</taxon>
        <taxon>Streptophyta</taxon>
        <taxon>Embryophyta</taxon>
        <taxon>Tracheophyta</taxon>
        <taxon>Spermatophyta</taxon>
        <taxon>Magnoliopsida</taxon>
        <taxon>eudicotyledons</taxon>
        <taxon>Gunneridae</taxon>
        <taxon>Pentapetalae</taxon>
        <taxon>rosids</taxon>
        <taxon>malvids</taxon>
        <taxon>Sapindales</taxon>
        <taxon>Sapindaceae</taxon>
        <taxon>Hippocastanoideae</taxon>
        <taxon>Acereae</taxon>
        <taxon>Dipteronia</taxon>
    </lineage>
</organism>
<dbReference type="InterPro" id="IPR005828">
    <property type="entry name" value="MFS_sugar_transport-like"/>
</dbReference>
<dbReference type="GO" id="GO:0005366">
    <property type="term" value="F:myo-inositol:proton symporter activity"/>
    <property type="evidence" value="ECO:0007669"/>
    <property type="project" value="TreeGrafter"/>
</dbReference>
<dbReference type="InterPro" id="IPR036259">
    <property type="entry name" value="MFS_trans_sf"/>
</dbReference>
<evidence type="ECO:0000313" key="7">
    <source>
        <dbReference type="Proteomes" id="UP001281410"/>
    </source>
</evidence>
<evidence type="ECO:0000256" key="3">
    <source>
        <dbReference type="ARBA" id="ARBA00022692"/>
    </source>
</evidence>
<dbReference type="Gene3D" id="1.20.1250.20">
    <property type="entry name" value="MFS general substrate transporter like domains"/>
    <property type="match status" value="1"/>
</dbReference>
<dbReference type="PANTHER" id="PTHR48020">
    <property type="entry name" value="PROTON MYO-INOSITOL COTRANSPORTER"/>
    <property type="match status" value="1"/>
</dbReference>
<accession>A0AAD9ZRG5</accession>
<evidence type="ECO:0000256" key="5">
    <source>
        <dbReference type="ARBA" id="ARBA00023136"/>
    </source>
</evidence>
<dbReference type="PANTHER" id="PTHR48020:SF24">
    <property type="entry name" value="INOSITOL TRANSPORTER 4"/>
    <property type="match status" value="1"/>
</dbReference>
<dbReference type="Pfam" id="PF00083">
    <property type="entry name" value="Sugar_tr"/>
    <property type="match status" value="1"/>
</dbReference>
<evidence type="ECO:0000256" key="1">
    <source>
        <dbReference type="ARBA" id="ARBA00004370"/>
    </source>
</evidence>
<dbReference type="GO" id="GO:0016020">
    <property type="term" value="C:membrane"/>
    <property type="evidence" value="ECO:0007669"/>
    <property type="project" value="UniProtKB-SubCell"/>
</dbReference>
<reference evidence="6" key="1">
    <citation type="journal article" date="2023" name="Plant J.">
        <title>Genome sequences and population genomics provide insights into the demographic history, inbreeding, and mutation load of two 'living fossil' tree species of Dipteronia.</title>
        <authorList>
            <person name="Feng Y."/>
            <person name="Comes H.P."/>
            <person name="Chen J."/>
            <person name="Zhu S."/>
            <person name="Lu R."/>
            <person name="Zhang X."/>
            <person name="Li P."/>
            <person name="Qiu J."/>
            <person name="Olsen K.M."/>
            <person name="Qiu Y."/>
        </authorList>
    </citation>
    <scope>NUCLEOTIDE SEQUENCE</scope>
    <source>
        <strain evidence="6">NBL</strain>
    </source>
</reference>
<dbReference type="InterPro" id="IPR050814">
    <property type="entry name" value="Myo-inositol_Transporter"/>
</dbReference>
<evidence type="ECO:0000256" key="4">
    <source>
        <dbReference type="ARBA" id="ARBA00022989"/>
    </source>
</evidence>
<keyword evidence="4" id="KW-1133">Transmembrane helix</keyword>
<evidence type="ECO:0000256" key="2">
    <source>
        <dbReference type="ARBA" id="ARBA00022448"/>
    </source>
</evidence>